<keyword evidence="7 8" id="KW-0411">Iron-sulfur</keyword>
<evidence type="ECO:0000256" key="2">
    <source>
        <dbReference type="ARBA" id="ARBA00008205"/>
    </source>
</evidence>
<evidence type="ECO:0000256" key="4">
    <source>
        <dbReference type="ARBA" id="ARBA00022741"/>
    </source>
</evidence>
<dbReference type="GO" id="GO:0140663">
    <property type="term" value="F:ATP-dependent FeS chaperone activity"/>
    <property type="evidence" value="ECO:0007669"/>
    <property type="project" value="InterPro"/>
</dbReference>
<dbReference type="GO" id="GO:0046872">
    <property type="term" value="F:metal ion binding"/>
    <property type="evidence" value="ECO:0007669"/>
    <property type="project" value="UniProtKB-KW"/>
</dbReference>
<keyword evidence="8" id="KW-0378">Hydrolase</keyword>
<dbReference type="PANTHER" id="PTHR42961:SF2">
    <property type="entry name" value="IRON-SULFUR PROTEIN NUBPL"/>
    <property type="match status" value="1"/>
</dbReference>
<dbReference type="Gene3D" id="3.40.50.300">
    <property type="entry name" value="P-loop containing nucleotide triphosphate hydrolases"/>
    <property type="match status" value="1"/>
</dbReference>
<dbReference type="Pfam" id="PF01883">
    <property type="entry name" value="FeS_assembly_P"/>
    <property type="match status" value="1"/>
</dbReference>
<dbReference type="GO" id="GO:0005524">
    <property type="term" value="F:ATP binding"/>
    <property type="evidence" value="ECO:0007669"/>
    <property type="project" value="UniProtKB-UniRule"/>
</dbReference>
<dbReference type="RefSeq" id="WP_068129618.1">
    <property type="nucleotide sequence ID" value="NZ_CP042914.1"/>
</dbReference>
<reference evidence="10 11" key="1">
    <citation type="submission" date="2019-08" db="EMBL/GenBank/DDBJ databases">
        <title>Deep-cultivation of Planctomycetes and their phenomic and genomic characterization uncovers novel biology.</title>
        <authorList>
            <person name="Wiegand S."/>
            <person name="Jogler M."/>
            <person name="Boedeker C."/>
            <person name="Pinto D."/>
            <person name="Vollmers J."/>
            <person name="Rivas-Marin E."/>
            <person name="Kohn T."/>
            <person name="Peeters S.H."/>
            <person name="Heuer A."/>
            <person name="Rast P."/>
            <person name="Oberbeckmann S."/>
            <person name="Bunk B."/>
            <person name="Jeske O."/>
            <person name="Meyerdierks A."/>
            <person name="Storesund J.E."/>
            <person name="Kallscheuer N."/>
            <person name="Luecker S."/>
            <person name="Lage O.M."/>
            <person name="Pohl T."/>
            <person name="Merkel B.J."/>
            <person name="Hornburger P."/>
            <person name="Mueller R.-W."/>
            <person name="Bruemmer F."/>
            <person name="Labrenz M."/>
            <person name="Spormann A.M."/>
            <person name="Op den Camp H."/>
            <person name="Overmann J."/>
            <person name="Amann R."/>
            <person name="Jetten M.S.M."/>
            <person name="Mascher T."/>
            <person name="Medema M.H."/>
            <person name="Devos D.P."/>
            <person name="Kaster A.-K."/>
            <person name="Ovreas L."/>
            <person name="Rohde M."/>
            <person name="Galperin M.Y."/>
            <person name="Jogler C."/>
        </authorList>
    </citation>
    <scope>NUCLEOTIDE SEQUENCE [LARGE SCALE GENOMIC DNA]</scope>
    <source>
        <strain evidence="10 11">UC8</strain>
    </source>
</reference>
<evidence type="ECO:0000256" key="3">
    <source>
        <dbReference type="ARBA" id="ARBA00022723"/>
    </source>
</evidence>
<dbReference type="GO" id="GO:0016887">
    <property type="term" value="F:ATP hydrolysis activity"/>
    <property type="evidence" value="ECO:0007669"/>
    <property type="project" value="UniProtKB-UniRule"/>
</dbReference>
<dbReference type="KEGG" id="rul:UC8_55640"/>
<dbReference type="InterPro" id="IPR033756">
    <property type="entry name" value="YlxH/NBP35"/>
</dbReference>
<dbReference type="Proteomes" id="UP000325286">
    <property type="component" value="Chromosome"/>
</dbReference>
<dbReference type="InterPro" id="IPR027417">
    <property type="entry name" value="P-loop_NTPase"/>
</dbReference>
<dbReference type="InterPro" id="IPR044304">
    <property type="entry name" value="NUBPL-like"/>
</dbReference>
<comment type="similarity">
    <text evidence="8">Belongs to the Mrp/NBP35 ATP-binding proteins family.</text>
</comment>
<accession>A0A5B9R9K2</accession>
<dbReference type="Pfam" id="PF10609">
    <property type="entry name" value="ParA"/>
    <property type="match status" value="1"/>
</dbReference>
<dbReference type="InterPro" id="IPR002744">
    <property type="entry name" value="MIP18-like"/>
</dbReference>
<proteinExistence type="inferred from homology"/>
<dbReference type="InterPro" id="IPR000808">
    <property type="entry name" value="Mrp-like_CS"/>
</dbReference>
<evidence type="ECO:0000259" key="9">
    <source>
        <dbReference type="Pfam" id="PF01883"/>
    </source>
</evidence>
<dbReference type="GO" id="GO:0016226">
    <property type="term" value="P:iron-sulfur cluster assembly"/>
    <property type="evidence" value="ECO:0007669"/>
    <property type="project" value="InterPro"/>
</dbReference>
<dbReference type="CDD" id="cd02037">
    <property type="entry name" value="Mrp_NBP35"/>
    <property type="match status" value="1"/>
</dbReference>
<feature type="binding site" evidence="8">
    <location>
        <begin position="107"/>
        <end position="114"/>
    </location>
    <ligand>
        <name>ATP</name>
        <dbReference type="ChEBI" id="CHEBI:30616"/>
    </ligand>
</feature>
<dbReference type="OrthoDB" id="9809679at2"/>
<dbReference type="GO" id="GO:0051539">
    <property type="term" value="F:4 iron, 4 sulfur cluster binding"/>
    <property type="evidence" value="ECO:0007669"/>
    <property type="project" value="TreeGrafter"/>
</dbReference>
<evidence type="ECO:0000256" key="7">
    <source>
        <dbReference type="ARBA" id="ARBA00023014"/>
    </source>
</evidence>
<dbReference type="AlphaFoldDB" id="A0A5B9R9K2"/>
<evidence type="ECO:0000256" key="8">
    <source>
        <dbReference type="HAMAP-Rule" id="MF_02040"/>
    </source>
</evidence>
<keyword evidence="4 8" id="KW-0547">Nucleotide-binding</keyword>
<keyword evidence="5 8" id="KW-0067">ATP-binding</keyword>
<gene>
    <name evidence="10" type="primary">minD_3</name>
    <name evidence="10" type="ORF">UC8_55640</name>
</gene>
<keyword evidence="3 8" id="KW-0479">Metal-binding</keyword>
<dbReference type="EMBL" id="CP042914">
    <property type="protein sequence ID" value="QEG43513.1"/>
    <property type="molecule type" value="Genomic_DNA"/>
</dbReference>
<dbReference type="SUPFAM" id="SSF52540">
    <property type="entry name" value="P-loop containing nucleoside triphosphate hydrolases"/>
    <property type="match status" value="1"/>
</dbReference>
<evidence type="ECO:0000256" key="1">
    <source>
        <dbReference type="ARBA" id="ARBA00007352"/>
    </source>
</evidence>
<organism evidence="10 11">
    <name type="scientific">Roseimaritima ulvae</name>
    <dbReference type="NCBI Taxonomy" id="980254"/>
    <lineage>
        <taxon>Bacteria</taxon>
        <taxon>Pseudomonadati</taxon>
        <taxon>Planctomycetota</taxon>
        <taxon>Planctomycetia</taxon>
        <taxon>Pirellulales</taxon>
        <taxon>Pirellulaceae</taxon>
        <taxon>Roseimaritima</taxon>
    </lineage>
</organism>
<comment type="similarity">
    <text evidence="2">In the C-terminal section; belongs to the Mrp/NBP35 ATP-binding proteins family.</text>
</comment>
<name>A0A5B9R9K2_9BACT</name>
<dbReference type="PANTHER" id="PTHR42961">
    <property type="entry name" value="IRON-SULFUR PROTEIN NUBPL"/>
    <property type="match status" value="1"/>
</dbReference>
<dbReference type="FunFam" id="3.40.50.300:FF:001119">
    <property type="entry name" value="Iron-sulfur cluster carrier protein"/>
    <property type="match status" value="1"/>
</dbReference>
<dbReference type="PROSITE" id="PS01215">
    <property type="entry name" value="MRP"/>
    <property type="match status" value="1"/>
</dbReference>
<comment type="function">
    <text evidence="8">Binds and transfers iron-sulfur (Fe-S) clusters to target apoproteins. Can hydrolyze ATP.</text>
</comment>
<feature type="domain" description="MIP18 family-like" evidence="9">
    <location>
        <begin position="9"/>
        <end position="79"/>
    </location>
</feature>
<comment type="similarity">
    <text evidence="1">In the N-terminal section; belongs to the MIP18 family.</text>
</comment>
<evidence type="ECO:0000313" key="11">
    <source>
        <dbReference type="Proteomes" id="UP000325286"/>
    </source>
</evidence>
<sequence length="361" mass="37717">MTDTPLTAEAVRAAIETLPDPETGRPLGSMGQIGDIKVQQQHAEIQLGLSTHSLPIAEEVKAQLASTVASKLPGTTVDVTVHTHARPAARAGQAGLRIKTVIAVGSGKGGVGKSTVAASLALTLERLGSTVGLMDADVYGPSIPHLLGLEGKPTLEGKQKIQPIRCGQMPVMSMGFLIAPDQAVIWRGPMLHQSITQFLTETAWGELDYLIIDMPPGTGDVALTLSQGAMPIAGAVVVCTPQEVALLDAVKAISMFGTVKIPVAGMVENMSGFVCPDCNKRYDIFGAGGARAKAEELSIPFLGEIPIDPVLRQAGDDGQLADVIRNDARARAPMEKVAQSLVRDLAQKAAASPPKPQLPTL</sequence>
<keyword evidence="6 8" id="KW-0408">Iron</keyword>
<evidence type="ECO:0000256" key="5">
    <source>
        <dbReference type="ARBA" id="ARBA00022840"/>
    </source>
</evidence>
<dbReference type="Gene3D" id="3.30.300.130">
    <property type="entry name" value="Fe-S cluster assembly (FSCA)"/>
    <property type="match status" value="1"/>
</dbReference>
<protein>
    <recommendedName>
        <fullName evidence="8">Iron-sulfur cluster carrier protein</fullName>
    </recommendedName>
</protein>
<evidence type="ECO:0000256" key="6">
    <source>
        <dbReference type="ARBA" id="ARBA00023004"/>
    </source>
</evidence>
<evidence type="ECO:0000313" key="10">
    <source>
        <dbReference type="EMBL" id="QEG43513.1"/>
    </source>
</evidence>
<comment type="subunit">
    <text evidence="8">Homodimer.</text>
</comment>
<dbReference type="HAMAP" id="MF_02040">
    <property type="entry name" value="Mrp_NBP35"/>
    <property type="match status" value="1"/>
</dbReference>
<dbReference type="SUPFAM" id="SSF117916">
    <property type="entry name" value="Fe-S cluster assembly (FSCA) domain-like"/>
    <property type="match status" value="1"/>
</dbReference>
<dbReference type="InterPro" id="IPR019591">
    <property type="entry name" value="Mrp/NBP35_ATP-bd"/>
</dbReference>
<keyword evidence="11" id="KW-1185">Reference proteome</keyword>
<dbReference type="InterPro" id="IPR034904">
    <property type="entry name" value="FSCA_dom_sf"/>
</dbReference>